<keyword evidence="2" id="KW-1185">Reference proteome</keyword>
<dbReference type="EMBL" id="CP029553">
    <property type="protein sequence ID" value="AWN50257.1"/>
    <property type="molecule type" value="Genomic_DNA"/>
</dbReference>
<dbReference type="OrthoDB" id="7307608at2"/>
<dbReference type="KEGG" id="mtea:DK419_26095"/>
<dbReference type="Proteomes" id="UP000245444">
    <property type="component" value="Chromosome"/>
</dbReference>
<name>A0A2U8WVW5_9HYPH</name>
<sequence>MPDTVHLVRCGEKPSRFRDLDQVLVTLPVTTDEGDRIPAGTEGTVVAVWRGGAADEVEFAQPPGVLAPVAADDLVPVAL</sequence>
<reference evidence="1 2" key="1">
    <citation type="submission" date="2018-05" db="EMBL/GenBank/DDBJ databases">
        <title>Complete Genome Sequence of Methylobacterium sp. 17Sr1-28.</title>
        <authorList>
            <person name="Srinivasan S."/>
        </authorList>
    </citation>
    <scope>NUCLEOTIDE SEQUENCE [LARGE SCALE GENOMIC DNA]</scope>
    <source>
        <strain evidence="1 2">17Sr1-28</strain>
    </source>
</reference>
<evidence type="ECO:0000313" key="2">
    <source>
        <dbReference type="Proteomes" id="UP000245444"/>
    </source>
</evidence>
<gene>
    <name evidence="1" type="ORF">DK419_26095</name>
</gene>
<accession>A0A2U8WVW5</accession>
<organism evidence="1 2">
    <name type="scientific">Methylobacterium terrae</name>
    <dbReference type="NCBI Taxonomy" id="2202827"/>
    <lineage>
        <taxon>Bacteria</taxon>
        <taxon>Pseudomonadati</taxon>
        <taxon>Pseudomonadota</taxon>
        <taxon>Alphaproteobacteria</taxon>
        <taxon>Hyphomicrobiales</taxon>
        <taxon>Methylobacteriaceae</taxon>
        <taxon>Methylobacterium</taxon>
    </lineage>
</organism>
<evidence type="ECO:0000313" key="1">
    <source>
        <dbReference type="EMBL" id="AWN50257.1"/>
    </source>
</evidence>
<protein>
    <submittedName>
        <fullName evidence="1">DUF4926 domain-containing protein</fullName>
    </submittedName>
</protein>
<dbReference type="AlphaFoldDB" id="A0A2U8WVW5"/>
<proteinExistence type="predicted"/>